<keyword evidence="2 3" id="KW-0690">Ribosome biogenesis</keyword>
<comment type="similarity">
    <text evidence="3">Belongs to the RimP family.</text>
</comment>
<keyword evidence="1 3" id="KW-0963">Cytoplasm</keyword>
<dbReference type="SUPFAM" id="SSF75420">
    <property type="entry name" value="YhbC-like, N-terminal domain"/>
    <property type="match status" value="1"/>
</dbReference>
<comment type="function">
    <text evidence="3">Required for maturation of 30S ribosomal subunits.</text>
</comment>
<evidence type="ECO:0000259" key="5">
    <source>
        <dbReference type="Pfam" id="PF17384"/>
    </source>
</evidence>
<proteinExistence type="inferred from homology"/>
<dbReference type="SUPFAM" id="SSF74942">
    <property type="entry name" value="YhbC-like, C-terminal domain"/>
    <property type="match status" value="1"/>
</dbReference>
<dbReference type="Gene3D" id="2.30.30.180">
    <property type="entry name" value="Ribosome maturation factor RimP, C-terminal domain"/>
    <property type="match status" value="1"/>
</dbReference>
<dbReference type="PANTHER" id="PTHR33867:SF1">
    <property type="entry name" value="RIBOSOME MATURATION FACTOR RIMP"/>
    <property type="match status" value="1"/>
</dbReference>
<dbReference type="InterPro" id="IPR003728">
    <property type="entry name" value="Ribosome_maturation_RimP"/>
</dbReference>
<keyword evidence="7" id="KW-1185">Reference proteome</keyword>
<dbReference type="InterPro" id="IPR028989">
    <property type="entry name" value="RimP_N"/>
</dbReference>
<dbReference type="NCBIfam" id="NF000927">
    <property type="entry name" value="PRK00092.1-1"/>
    <property type="match status" value="1"/>
</dbReference>
<dbReference type="Gene3D" id="3.30.300.70">
    <property type="entry name" value="RimP-like superfamily, N-terminal"/>
    <property type="match status" value="1"/>
</dbReference>
<evidence type="ECO:0000313" key="7">
    <source>
        <dbReference type="Proteomes" id="UP000192923"/>
    </source>
</evidence>
<dbReference type="InterPro" id="IPR035956">
    <property type="entry name" value="RimP_N_sf"/>
</dbReference>
<name>A0A1Y6D108_9GAMM</name>
<dbReference type="InterPro" id="IPR028998">
    <property type="entry name" value="RimP_C"/>
</dbReference>
<dbReference type="Pfam" id="PF02576">
    <property type="entry name" value="RimP_N"/>
    <property type="match status" value="1"/>
</dbReference>
<dbReference type="PANTHER" id="PTHR33867">
    <property type="entry name" value="RIBOSOME MATURATION FACTOR RIMP"/>
    <property type="match status" value="1"/>
</dbReference>
<sequence length="148" mass="16584">MRAQERLVNLIDPVVAGLGYELVGVEFDARQRILRVFIDHEAGITLDDCSKVSYQLSGTLDVEDPIPGRYQLEISSPGMDRPLFTLAHFARFQGEMARLQLARAIEGRRRFKARIAGVEGDTVLLQDGEATLRIPFEAIDKARLAPEF</sequence>
<dbReference type="RefSeq" id="WP_085215476.1">
    <property type="nucleotide sequence ID" value="NZ_FXAM01000001.1"/>
</dbReference>
<evidence type="ECO:0000256" key="3">
    <source>
        <dbReference type="HAMAP-Rule" id="MF_01077"/>
    </source>
</evidence>
<dbReference type="EMBL" id="FXAM01000001">
    <property type="protein sequence ID" value="SMF96609.1"/>
    <property type="molecule type" value="Genomic_DNA"/>
</dbReference>
<dbReference type="HAMAP" id="MF_01077">
    <property type="entry name" value="RimP"/>
    <property type="match status" value="1"/>
</dbReference>
<organism evidence="6 7">
    <name type="scientific">Methylomagnum ishizawai</name>
    <dbReference type="NCBI Taxonomy" id="1760988"/>
    <lineage>
        <taxon>Bacteria</taxon>
        <taxon>Pseudomonadati</taxon>
        <taxon>Pseudomonadota</taxon>
        <taxon>Gammaproteobacteria</taxon>
        <taxon>Methylococcales</taxon>
        <taxon>Methylococcaceae</taxon>
        <taxon>Methylomagnum</taxon>
    </lineage>
</organism>
<dbReference type="OrthoDB" id="9805006at2"/>
<dbReference type="InterPro" id="IPR036847">
    <property type="entry name" value="RimP_C_sf"/>
</dbReference>
<dbReference type="FunFam" id="3.30.300.70:FF:000001">
    <property type="entry name" value="Ribosome maturation factor RimP"/>
    <property type="match status" value="1"/>
</dbReference>
<reference evidence="6 7" key="1">
    <citation type="submission" date="2016-12" db="EMBL/GenBank/DDBJ databases">
        <authorList>
            <person name="Song W.-J."/>
            <person name="Kurnit D.M."/>
        </authorList>
    </citation>
    <scope>NUCLEOTIDE SEQUENCE [LARGE SCALE GENOMIC DNA]</scope>
    <source>
        <strain evidence="6 7">175</strain>
    </source>
</reference>
<evidence type="ECO:0000259" key="4">
    <source>
        <dbReference type="Pfam" id="PF02576"/>
    </source>
</evidence>
<dbReference type="AlphaFoldDB" id="A0A1Y6D108"/>
<evidence type="ECO:0000313" key="6">
    <source>
        <dbReference type="EMBL" id="SMF96609.1"/>
    </source>
</evidence>
<gene>
    <name evidence="3" type="primary">rimP</name>
    <name evidence="6" type="ORF">SAMN02949497_4015</name>
</gene>
<dbReference type="GO" id="GO:0006412">
    <property type="term" value="P:translation"/>
    <property type="evidence" value="ECO:0007669"/>
    <property type="project" value="TreeGrafter"/>
</dbReference>
<dbReference type="GO" id="GO:0005829">
    <property type="term" value="C:cytosol"/>
    <property type="evidence" value="ECO:0007669"/>
    <property type="project" value="TreeGrafter"/>
</dbReference>
<evidence type="ECO:0000256" key="1">
    <source>
        <dbReference type="ARBA" id="ARBA00022490"/>
    </source>
</evidence>
<dbReference type="CDD" id="cd01734">
    <property type="entry name" value="YlxS_C"/>
    <property type="match status" value="1"/>
</dbReference>
<protein>
    <recommendedName>
        <fullName evidence="3">Ribosome maturation factor RimP</fullName>
    </recommendedName>
</protein>
<dbReference type="STRING" id="1760988.SAMN02949497_4015"/>
<dbReference type="GO" id="GO:0000028">
    <property type="term" value="P:ribosomal small subunit assembly"/>
    <property type="evidence" value="ECO:0007669"/>
    <property type="project" value="TreeGrafter"/>
</dbReference>
<feature type="domain" description="Ribosome maturation factor RimP N-terminal" evidence="4">
    <location>
        <begin position="10"/>
        <end position="80"/>
    </location>
</feature>
<dbReference type="Pfam" id="PF17384">
    <property type="entry name" value="DUF150_C"/>
    <property type="match status" value="1"/>
</dbReference>
<comment type="subcellular location">
    <subcellularLocation>
        <location evidence="3">Cytoplasm</location>
    </subcellularLocation>
</comment>
<accession>A0A1Y6D108</accession>
<evidence type="ECO:0000256" key="2">
    <source>
        <dbReference type="ARBA" id="ARBA00022517"/>
    </source>
</evidence>
<dbReference type="Proteomes" id="UP000192923">
    <property type="component" value="Unassembled WGS sequence"/>
</dbReference>
<feature type="domain" description="Ribosome maturation factor RimP C-terminal" evidence="5">
    <location>
        <begin position="83"/>
        <end position="148"/>
    </location>
</feature>